<sequence length="430" mass="49363">MVQEESRGHESAPPREEGIDLNPAIPAFMVKAPWYMDTGHGESSMAHQRKPGTDKAEATLNDWYRRGATGARATHYRKGACENCGAMSHKTKDCLERPRKRGAKWTNKDICPDEVLTTLDKEFSFDAKRDRWNGFDPSSYREVVRKHEAIEQERQRIREQQIDQHSSVGLSEAKKIAKRNRQHDQGSDDDFDSSSSGEDEDEDKYAEKASMIGQSRDNEQRMTVRNLRMREDRAKYLYNLDVDSAYYDPKTRSMRDPALGNGVVDPQDSFQRSQKDQLDLQKMQTFAWQSEARGNAAHMQANPTVNELQFKEYEQKKKQLLHDTKSDLLERYGGEQHLQSLPRELLSGQTELYAEYSPSGEVIRGQPRIIPKSRYEEDVFDTNHTQVWGSWYDLSTGAWGYGCCHNTMHRSYCTGKKGIEANESSLPSLS</sequence>
<feature type="region of interest" description="Disordered" evidence="8">
    <location>
        <begin position="158"/>
        <end position="222"/>
    </location>
</feature>
<dbReference type="GO" id="GO:0030628">
    <property type="term" value="F:pre-mRNA 3'-splice site binding"/>
    <property type="evidence" value="ECO:0007669"/>
    <property type="project" value="UniProtKB-UniRule"/>
</dbReference>
<dbReference type="EMBL" id="CP118379">
    <property type="protein sequence ID" value="WFD44745.1"/>
    <property type="molecule type" value="Genomic_DNA"/>
</dbReference>
<feature type="compositionally biased region" description="Basic and acidic residues" evidence="8">
    <location>
        <begin position="1"/>
        <end position="18"/>
    </location>
</feature>
<evidence type="ECO:0000256" key="8">
    <source>
        <dbReference type="SAM" id="MobiDB-lite"/>
    </source>
</evidence>
<comment type="subunit">
    <text evidence="7">Associated with the spliceosome.</text>
</comment>
<evidence type="ECO:0000256" key="3">
    <source>
        <dbReference type="ARBA" id="ARBA00022664"/>
    </source>
</evidence>
<dbReference type="GO" id="GO:0005681">
    <property type="term" value="C:spliceosomal complex"/>
    <property type="evidence" value="ECO:0007669"/>
    <property type="project" value="UniProtKB-UniRule"/>
</dbReference>
<dbReference type="Proteomes" id="UP001214628">
    <property type="component" value="Chromosome 5"/>
</dbReference>
<evidence type="ECO:0000313" key="10">
    <source>
        <dbReference type="EMBL" id="WFD44745.1"/>
    </source>
</evidence>
<dbReference type="PANTHER" id="PTHR12942:SF2">
    <property type="entry name" value="PRE-MRNA-SPLICING FACTOR SLU7"/>
    <property type="match status" value="1"/>
</dbReference>
<comment type="function">
    <text evidence="7">Involved in pre-mRNA splicing.</text>
</comment>
<protein>
    <recommendedName>
        <fullName evidence="7">Pre-mRNA-splicing factor SLU7</fullName>
    </recommendedName>
</protein>
<evidence type="ECO:0000256" key="5">
    <source>
        <dbReference type="ARBA" id="ARBA00023187"/>
    </source>
</evidence>
<evidence type="ECO:0000256" key="1">
    <source>
        <dbReference type="ARBA" id="ARBA00004123"/>
    </source>
</evidence>
<keyword evidence="11" id="KW-1185">Reference proteome</keyword>
<keyword evidence="4 7" id="KW-0747">Spliceosome</keyword>
<feature type="domain" description="Pre-mRNA-splicing factor SLU7" evidence="9">
    <location>
        <begin position="124"/>
        <end position="390"/>
    </location>
</feature>
<evidence type="ECO:0000256" key="7">
    <source>
        <dbReference type="RuleBase" id="RU367071"/>
    </source>
</evidence>
<proteinExistence type="inferred from homology"/>
<dbReference type="InterPro" id="IPR039974">
    <property type="entry name" value="Splicing_factor_SLU7"/>
</dbReference>
<dbReference type="Pfam" id="PF11708">
    <property type="entry name" value="Slu7"/>
    <property type="match status" value="1"/>
</dbReference>
<comment type="subcellular location">
    <subcellularLocation>
        <location evidence="1 7">Nucleus</location>
    </subcellularLocation>
</comment>
<accession>A0AAF0JFI8</accession>
<dbReference type="PANTHER" id="PTHR12942">
    <property type="entry name" value="STEP II SPLICING FACTOR SLU7"/>
    <property type="match status" value="1"/>
</dbReference>
<dbReference type="GO" id="GO:0000398">
    <property type="term" value="P:mRNA splicing, via spliceosome"/>
    <property type="evidence" value="ECO:0007669"/>
    <property type="project" value="UniProtKB-UniRule"/>
</dbReference>
<reference evidence="10" key="1">
    <citation type="submission" date="2023-02" db="EMBL/GenBank/DDBJ databases">
        <title>Mating type loci evolution in Malassezia.</title>
        <authorList>
            <person name="Coelho M.A."/>
        </authorList>
    </citation>
    <scope>NUCLEOTIDE SEQUENCE</scope>
    <source>
        <strain evidence="10">CBS 14136</strain>
    </source>
</reference>
<dbReference type="AlphaFoldDB" id="A0AAF0JFI8"/>
<organism evidence="10 11">
    <name type="scientific">Malassezia psittaci</name>
    <dbReference type="NCBI Taxonomy" id="1821823"/>
    <lineage>
        <taxon>Eukaryota</taxon>
        <taxon>Fungi</taxon>
        <taxon>Dikarya</taxon>
        <taxon>Basidiomycota</taxon>
        <taxon>Ustilaginomycotina</taxon>
        <taxon>Malasseziomycetes</taxon>
        <taxon>Malasseziales</taxon>
        <taxon>Malasseziaceae</taxon>
        <taxon>Malassezia</taxon>
    </lineage>
</organism>
<evidence type="ECO:0000259" key="9">
    <source>
        <dbReference type="Pfam" id="PF11708"/>
    </source>
</evidence>
<comment type="similarity">
    <text evidence="2 7">Belongs to the SLU7 family.</text>
</comment>
<evidence type="ECO:0000256" key="2">
    <source>
        <dbReference type="ARBA" id="ARBA00007203"/>
    </source>
</evidence>
<feature type="region of interest" description="Disordered" evidence="8">
    <location>
        <begin position="1"/>
        <end position="22"/>
    </location>
</feature>
<dbReference type="InterPro" id="IPR021715">
    <property type="entry name" value="Slu7_dom"/>
</dbReference>
<evidence type="ECO:0000256" key="6">
    <source>
        <dbReference type="ARBA" id="ARBA00023242"/>
    </source>
</evidence>
<keyword evidence="6 7" id="KW-0539">Nucleus</keyword>
<feature type="compositionally biased region" description="Acidic residues" evidence="8">
    <location>
        <begin position="187"/>
        <end position="204"/>
    </location>
</feature>
<keyword evidence="3 7" id="KW-0507">mRNA processing</keyword>
<evidence type="ECO:0000256" key="4">
    <source>
        <dbReference type="ARBA" id="ARBA00022728"/>
    </source>
</evidence>
<gene>
    <name evidence="10" type="primary">SLU7</name>
    <name evidence="10" type="ORF">MPSI1_003416</name>
</gene>
<keyword evidence="5 7" id="KW-0508">mRNA splicing</keyword>
<evidence type="ECO:0000313" key="11">
    <source>
        <dbReference type="Proteomes" id="UP001214628"/>
    </source>
</evidence>
<name>A0AAF0JFI8_9BASI</name>